<dbReference type="InterPro" id="IPR011257">
    <property type="entry name" value="DNA_glycosylase"/>
</dbReference>
<dbReference type="GO" id="GO:0006285">
    <property type="term" value="P:base-excision repair, AP site formation"/>
    <property type="evidence" value="ECO:0007669"/>
    <property type="project" value="TreeGrafter"/>
</dbReference>
<dbReference type="InterPro" id="IPR003265">
    <property type="entry name" value="HhH-GPD_domain"/>
</dbReference>
<dbReference type="GO" id="GO:0019104">
    <property type="term" value="F:DNA N-glycosylase activity"/>
    <property type="evidence" value="ECO:0007669"/>
    <property type="project" value="TreeGrafter"/>
</dbReference>
<gene>
    <name evidence="13" type="ORF">UFOPK2656_03260</name>
    <name evidence="14" type="ORF">UFOPK3267_00615</name>
    <name evidence="15" type="ORF">UFOPK3651_00002</name>
    <name evidence="16" type="ORF">UFOPK3931_02852</name>
    <name evidence="12" type="ORF">UFOPK4189_02540</name>
</gene>
<evidence type="ECO:0000256" key="8">
    <source>
        <dbReference type="ARBA" id="ARBA00023014"/>
    </source>
</evidence>
<dbReference type="Pfam" id="PF00633">
    <property type="entry name" value="HHH"/>
    <property type="match status" value="1"/>
</dbReference>
<reference evidence="15" key="1">
    <citation type="submission" date="2020-05" db="EMBL/GenBank/DDBJ databases">
        <authorList>
            <person name="Chiriac C."/>
            <person name="Salcher M."/>
            <person name="Ghai R."/>
            <person name="Kavagutti S V."/>
        </authorList>
    </citation>
    <scope>NUCLEOTIDE SEQUENCE</scope>
</reference>
<organism evidence="15">
    <name type="scientific">freshwater metagenome</name>
    <dbReference type="NCBI Taxonomy" id="449393"/>
    <lineage>
        <taxon>unclassified sequences</taxon>
        <taxon>metagenomes</taxon>
        <taxon>ecological metagenomes</taxon>
    </lineage>
</organism>
<proteinExistence type="inferred from homology"/>
<evidence type="ECO:0000256" key="3">
    <source>
        <dbReference type="ARBA" id="ARBA00022485"/>
    </source>
</evidence>
<dbReference type="EMBL" id="CAFBMT010000001">
    <property type="protein sequence ID" value="CAB4908746.1"/>
    <property type="molecule type" value="Genomic_DNA"/>
</dbReference>
<dbReference type="EMBL" id="CAFBOL010000111">
    <property type="protein sequence ID" value="CAB5011651.1"/>
    <property type="molecule type" value="Genomic_DNA"/>
</dbReference>
<name>A0A6J7GP64_9ZZZZ</name>
<keyword evidence="10" id="KW-0326">Glycosidase</keyword>
<comment type="cofactor">
    <cofactor evidence="1">
        <name>[4Fe-4S] cluster</name>
        <dbReference type="ChEBI" id="CHEBI:49883"/>
    </cofactor>
</comment>
<dbReference type="SMART" id="SM00478">
    <property type="entry name" value="ENDO3c"/>
    <property type="match status" value="1"/>
</dbReference>
<feature type="domain" description="HhH-GPD" evidence="11">
    <location>
        <begin position="43"/>
        <end position="190"/>
    </location>
</feature>
<dbReference type="Gene3D" id="1.10.340.30">
    <property type="entry name" value="Hypothetical protein, domain 2"/>
    <property type="match status" value="1"/>
</dbReference>
<keyword evidence="9" id="KW-0234">DNA repair</keyword>
<dbReference type="SUPFAM" id="SSF48150">
    <property type="entry name" value="DNA-glycosylase"/>
    <property type="match status" value="1"/>
</dbReference>
<dbReference type="EMBL" id="CAFBIY010000023">
    <property type="protein sequence ID" value="CAB4848053.1"/>
    <property type="molecule type" value="Genomic_DNA"/>
</dbReference>
<dbReference type="CDD" id="cd00056">
    <property type="entry name" value="ENDO3c"/>
    <property type="match status" value="1"/>
</dbReference>
<dbReference type="EMBL" id="CAESGF010000018">
    <property type="protein sequence ID" value="CAB4364780.1"/>
    <property type="molecule type" value="Genomic_DNA"/>
</dbReference>
<dbReference type="PIRSF" id="PIRSF001435">
    <property type="entry name" value="Nth"/>
    <property type="match status" value="1"/>
</dbReference>
<evidence type="ECO:0000256" key="9">
    <source>
        <dbReference type="ARBA" id="ARBA00023204"/>
    </source>
</evidence>
<dbReference type="HAMAP" id="MF_00942">
    <property type="entry name" value="Nth"/>
    <property type="match status" value="1"/>
</dbReference>
<evidence type="ECO:0000256" key="5">
    <source>
        <dbReference type="ARBA" id="ARBA00022763"/>
    </source>
</evidence>
<comment type="similarity">
    <text evidence="2">Belongs to the Nth/MutY family.</text>
</comment>
<dbReference type="Pfam" id="PF00730">
    <property type="entry name" value="HhH-GPD"/>
    <property type="match status" value="1"/>
</dbReference>
<dbReference type="InterPro" id="IPR023170">
    <property type="entry name" value="HhH_base_excis_C"/>
</dbReference>
<keyword evidence="8" id="KW-0411">Iron-sulfur</keyword>
<evidence type="ECO:0000256" key="10">
    <source>
        <dbReference type="ARBA" id="ARBA00023295"/>
    </source>
</evidence>
<dbReference type="InterPro" id="IPR004036">
    <property type="entry name" value="Endonuclease-III-like_CS2"/>
</dbReference>
<keyword evidence="6" id="KW-0378">Hydrolase</keyword>
<evidence type="ECO:0000313" key="15">
    <source>
        <dbReference type="EMBL" id="CAB4908746.1"/>
    </source>
</evidence>
<evidence type="ECO:0000313" key="16">
    <source>
        <dbReference type="EMBL" id="CAB5011651.1"/>
    </source>
</evidence>
<evidence type="ECO:0000259" key="11">
    <source>
        <dbReference type="SMART" id="SM00478"/>
    </source>
</evidence>
<dbReference type="FunFam" id="1.10.340.30:FF:000001">
    <property type="entry name" value="Endonuclease III"/>
    <property type="match status" value="1"/>
</dbReference>
<keyword evidence="3" id="KW-0004">4Fe-4S</keyword>
<evidence type="ECO:0000256" key="4">
    <source>
        <dbReference type="ARBA" id="ARBA00022723"/>
    </source>
</evidence>
<evidence type="ECO:0000256" key="2">
    <source>
        <dbReference type="ARBA" id="ARBA00008343"/>
    </source>
</evidence>
<dbReference type="SMART" id="SM00525">
    <property type="entry name" value="FES"/>
    <property type="match status" value="1"/>
</dbReference>
<keyword evidence="4" id="KW-0479">Metal-binding</keyword>
<evidence type="ECO:0000256" key="1">
    <source>
        <dbReference type="ARBA" id="ARBA00001966"/>
    </source>
</evidence>
<dbReference type="GO" id="GO:0003677">
    <property type="term" value="F:DNA binding"/>
    <property type="evidence" value="ECO:0007669"/>
    <property type="project" value="InterPro"/>
</dbReference>
<evidence type="ECO:0000313" key="12">
    <source>
        <dbReference type="EMBL" id="CAB4364780.1"/>
    </source>
</evidence>
<protein>
    <submittedName>
        <fullName evidence="15">Unannotated protein</fullName>
    </submittedName>
</protein>
<keyword evidence="7" id="KW-0408">Iron</keyword>
<dbReference type="GO" id="GO:0003906">
    <property type="term" value="F:DNA-(apurinic or apyrimidinic site) endonuclease activity"/>
    <property type="evidence" value="ECO:0007669"/>
    <property type="project" value="InterPro"/>
</dbReference>
<evidence type="ECO:0000256" key="6">
    <source>
        <dbReference type="ARBA" id="ARBA00022801"/>
    </source>
</evidence>
<dbReference type="Gene3D" id="1.10.1670.10">
    <property type="entry name" value="Helix-hairpin-Helix base-excision DNA repair enzymes (C-terminal)"/>
    <property type="match status" value="1"/>
</dbReference>
<accession>A0A6J7GP64</accession>
<evidence type="ECO:0000313" key="14">
    <source>
        <dbReference type="EMBL" id="CAB4848053.1"/>
    </source>
</evidence>
<dbReference type="InterPro" id="IPR005759">
    <property type="entry name" value="Nth"/>
</dbReference>
<dbReference type="GO" id="GO:0051539">
    <property type="term" value="F:4 iron, 4 sulfur cluster binding"/>
    <property type="evidence" value="ECO:0007669"/>
    <property type="project" value="UniProtKB-KW"/>
</dbReference>
<evidence type="ECO:0000313" key="13">
    <source>
        <dbReference type="EMBL" id="CAB4746425.1"/>
    </source>
</evidence>
<dbReference type="PANTHER" id="PTHR10359:SF18">
    <property type="entry name" value="ENDONUCLEASE III"/>
    <property type="match status" value="1"/>
</dbReference>
<dbReference type="PROSITE" id="PS01155">
    <property type="entry name" value="ENDONUCLEASE_III_2"/>
    <property type="match status" value="1"/>
</dbReference>
<dbReference type="AlphaFoldDB" id="A0A6J7GP64"/>
<evidence type="ECO:0000256" key="7">
    <source>
        <dbReference type="ARBA" id="ARBA00023004"/>
    </source>
</evidence>
<dbReference type="EMBL" id="CAEZYF010000033">
    <property type="protein sequence ID" value="CAB4746425.1"/>
    <property type="molecule type" value="Genomic_DNA"/>
</dbReference>
<dbReference type="GO" id="GO:0046872">
    <property type="term" value="F:metal ion binding"/>
    <property type="evidence" value="ECO:0007669"/>
    <property type="project" value="UniProtKB-KW"/>
</dbReference>
<dbReference type="NCBIfam" id="TIGR01083">
    <property type="entry name" value="nth"/>
    <property type="match status" value="1"/>
</dbReference>
<dbReference type="PANTHER" id="PTHR10359">
    <property type="entry name" value="A/G-SPECIFIC ADENINE GLYCOSYLASE/ENDONUCLEASE III"/>
    <property type="match status" value="1"/>
</dbReference>
<dbReference type="InterPro" id="IPR000445">
    <property type="entry name" value="HhH_motif"/>
</dbReference>
<sequence length="216" mass="23225">MAAPRTPKGRARALAARLAVEYPEALCELDHSNAFQLLTATILSAQCTDVRVNMVTPVLFARYPDAEALASAAPSELESMIRSTGFFQSKARHLIGMAQTLLERFHGEVPSALADLVALPGVGRKTANVVRSVAFGLPGLPVDTHVLRLTHRWGLTADDDAVKVETTLCAYLPPAEWGAFSLRTILHGRRVCSARSPQCGHCAVEDLCPASSLPTR</sequence>
<dbReference type="InterPro" id="IPR003651">
    <property type="entry name" value="Endonuclease3_FeS-loop_motif"/>
</dbReference>
<keyword evidence="5" id="KW-0227">DNA damage</keyword>